<dbReference type="InterPro" id="IPR037471">
    <property type="entry name" value="TIC56"/>
</dbReference>
<dbReference type="OMA" id="FDPFESW"/>
<sequence>MGWPILGSLWPWKGEKKAKQKVPMTETQRERYMKRWKSYEQENKRLPVDYSKFQGGDLNEDPLFDYKENPTPEEVEENKKVWEKIGNNKFVKFLAKSDEYADIELQEELEENKLPFWPEDESLWKALPNVPQPYSGLPMPKKAIKRSIEAQDKFWDFMKQYLFGLWQYKQRPYPPCRPIDVTQAIGTEYLSARYYDFVMRYGSWYYKDRLGRTRGPMELINLRTALASGIVDKDTFVWGDDMDEWTPIGMVYGLEAAVNTADVKLAAAGAALGHKLARGLAPWIPAKGREIKTYKQLQKEGIESKEREKAAMRQHGGVLPGQLIPSHTLFLWASGTELTPLIERDTMPNKYVSYDLRKYMAKVVPGLRPWEVLTMEQIMDKITYAGWYREPLGSYNTGPPFSERPMDLPKSYNVHYLPEEGFIDDVLWLFYNAT</sequence>
<evidence type="ECO:0000313" key="2">
    <source>
        <dbReference type="EMBL" id="KAH9309324.1"/>
    </source>
</evidence>
<evidence type="ECO:0000259" key="1">
    <source>
        <dbReference type="Pfam" id="PF14237"/>
    </source>
</evidence>
<dbReference type="GO" id="GO:0045037">
    <property type="term" value="P:protein import into chloroplast stroma"/>
    <property type="evidence" value="ECO:0007669"/>
    <property type="project" value="TreeGrafter"/>
</dbReference>
<proteinExistence type="predicted"/>
<evidence type="ECO:0000313" key="3">
    <source>
        <dbReference type="Proteomes" id="UP000824469"/>
    </source>
</evidence>
<dbReference type="PANTHER" id="PTHR37755">
    <property type="entry name" value="PROTEIN TIC 56, CHLOROPLASTIC"/>
    <property type="match status" value="1"/>
</dbReference>
<dbReference type="EMBL" id="JAHRHJ020000007">
    <property type="protein sequence ID" value="KAH9309324.1"/>
    <property type="molecule type" value="Genomic_DNA"/>
</dbReference>
<protein>
    <recommendedName>
        <fullName evidence="1">GYF domain-containing protein</fullName>
    </recommendedName>
</protein>
<name>A0AA38FS86_TAXCH</name>
<dbReference type="InterPro" id="IPR025640">
    <property type="entry name" value="GYF_2"/>
</dbReference>
<dbReference type="Pfam" id="PF14237">
    <property type="entry name" value="GYF_2"/>
    <property type="match status" value="1"/>
</dbReference>
<comment type="caution">
    <text evidence="2">The sequence shown here is derived from an EMBL/GenBank/DDBJ whole genome shotgun (WGS) entry which is preliminary data.</text>
</comment>
<feature type="domain" description="GYF" evidence="1">
    <location>
        <begin position="204"/>
        <end position="254"/>
    </location>
</feature>
<dbReference type="Proteomes" id="UP000824469">
    <property type="component" value="Unassembled WGS sequence"/>
</dbReference>
<dbReference type="PANTHER" id="PTHR37755:SF1">
    <property type="entry name" value="PROTEIN TIC 56, CHLOROPLASTIC"/>
    <property type="match status" value="1"/>
</dbReference>
<accession>A0AA38FS86</accession>
<gene>
    <name evidence="2" type="ORF">KI387_037235</name>
</gene>
<keyword evidence="3" id="KW-1185">Reference proteome</keyword>
<dbReference type="GO" id="GO:0009706">
    <property type="term" value="C:chloroplast inner membrane"/>
    <property type="evidence" value="ECO:0007669"/>
    <property type="project" value="TreeGrafter"/>
</dbReference>
<organism evidence="2 3">
    <name type="scientific">Taxus chinensis</name>
    <name type="common">Chinese yew</name>
    <name type="synonym">Taxus wallichiana var. chinensis</name>
    <dbReference type="NCBI Taxonomy" id="29808"/>
    <lineage>
        <taxon>Eukaryota</taxon>
        <taxon>Viridiplantae</taxon>
        <taxon>Streptophyta</taxon>
        <taxon>Embryophyta</taxon>
        <taxon>Tracheophyta</taxon>
        <taxon>Spermatophyta</taxon>
        <taxon>Pinopsida</taxon>
        <taxon>Pinidae</taxon>
        <taxon>Conifers II</taxon>
        <taxon>Cupressales</taxon>
        <taxon>Taxaceae</taxon>
        <taxon>Taxus</taxon>
    </lineage>
</organism>
<feature type="non-terminal residue" evidence="2">
    <location>
        <position position="434"/>
    </location>
</feature>
<reference evidence="2 3" key="1">
    <citation type="journal article" date="2021" name="Nat. Plants">
        <title>The Taxus genome provides insights into paclitaxel biosynthesis.</title>
        <authorList>
            <person name="Xiong X."/>
            <person name="Gou J."/>
            <person name="Liao Q."/>
            <person name="Li Y."/>
            <person name="Zhou Q."/>
            <person name="Bi G."/>
            <person name="Li C."/>
            <person name="Du R."/>
            <person name="Wang X."/>
            <person name="Sun T."/>
            <person name="Guo L."/>
            <person name="Liang H."/>
            <person name="Lu P."/>
            <person name="Wu Y."/>
            <person name="Zhang Z."/>
            <person name="Ro D.K."/>
            <person name="Shang Y."/>
            <person name="Huang S."/>
            <person name="Yan J."/>
        </authorList>
    </citation>
    <scope>NUCLEOTIDE SEQUENCE [LARGE SCALE GENOMIC DNA]</scope>
    <source>
        <strain evidence="2">Ta-2019</strain>
    </source>
</reference>
<dbReference type="AlphaFoldDB" id="A0AA38FS86"/>